<dbReference type="PANTHER" id="PTHR43045:SF1">
    <property type="entry name" value="SHIKIMATE TRANSPORTER"/>
    <property type="match status" value="1"/>
</dbReference>
<dbReference type="PANTHER" id="PTHR43045">
    <property type="entry name" value="SHIKIMATE TRANSPORTER"/>
    <property type="match status" value="1"/>
</dbReference>
<feature type="transmembrane region" description="Helical" evidence="7">
    <location>
        <begin position="284"/>
        <end position="302"/>
    </location>
</feature>
<keyword evidence="4 7" id="KW-0812">Transmembrane</keyword>
<evidence type="ECO:0000256" key="6">
    <source>
        <dbReference type="ARBA" id="ARBA00023136"/>
    </source>
</evidence>
<evidence type="ECO:0000256" key="4">
    <source>
        <dbReference type="ARBA" id="ARBA00022692"/>
    </source>
</evidence>
<dbReference type="Proteomes" id="UP000239290">
    <property type="component" value="Unassembled WGS sequence"/>
</dbReference>
<dbReference type="InterPro" id="IPR011701">
    <property type="entry name" value="MFS"/>
</dbReference>
<keyword evidence="3" id="KW-1003">Cell membrane</keyword>
<name>A0A2S8J8V6_RHOOP</name>
<feature type="transmembrane region" description="Helical" evidence="7">
    <location>
        <begin position="162"/>
        <end position="182"/>
    </location>
</feature>
<accession>A0A2S8J8V6</accession>
<evidence type="ECO:0000313" key="9">
    <source>
        <dbReference type="EMBL" id="PQP23403.1"/>
    </source>
</evidence>
<keyword evidence="2" id="KW-0813">Transport</keyword>
<dbReference type="InterPro" id="IPR020846">
    <property type="entry name" value="MFS_dom"/>
</dbReference>
<feature type="transmembrane region" description="Helical" evidence="7">
    <location>
        <begin position="379"/>
        <end position="402"/>
    </location>
</feature>
<evidence type="ECO:0000256" key="1">
    <source>
        <dbReference type="ARBA" id="ARBA00004651"/>
    </source>
</evidence>
<dbReference type="GO" id="GO:0022857">
    <property type="term" value="F:transmembrane transporter activity"/>
    <property type="evidence" value="ECO:0007669"/>
    <property type="project" value="InterPro"/>
</dbReference>
<organism evidence="9 10">
    <name type="scientific">Rhodococcus opacus</name>
    <name type="common">Nocardia opaca</name>
    <dbReference type="NCBI Taxonomy" id="37919"/>
    <lineage>
        <taxon>Bacteria</taxon>
        <taxon>Bacillati</taxon>
        <taxon>Actinomycetota</taxon>
        <taxon>Actinomycetes</taxon>
        <taxon>Mycobacteriales</taxon>
        <taxon>Nocardiaceae</taxon>
        <taxon>Rhodococcus</taxon>
    </lineage>
</organism>
<evidence type="ECO:0000313" key="10">
    <source>
        <dbReference type="Proteomes" id="UP000239290"/>
    </source>
</evidence>
<dbReference type="InterPro" id="IPR036259">
    <property type="entry name" value="MFS_trans_sf"/>
</dbReference>
<evidence type="ECO:0000259" key="8">
    <source>
        <dbReference type="PROSITE" id="PS50850"/>
    </source>
</evidence>
<dbReference type="EMBL" id="PUIO01000021">
    <property type="protein sequence ID" value="PQP23403.1"/>
    <property type="molecule type" value="Genomic_DNA"/>
</dbReference>
<protein>
    <submittedName>
        <fullName evidence="9">MFS transporter</fullName>
    </submittedName>
</protein>
<keyword evidence="6 7" id="KW-0472">Membrane</keyword>
<dbReference type="SUPFAM" id="SSF103473">
    <property type="entry name" value="MFS general substrate transporter"/>
    <property type="match status" value="1"/>
</dbReference>
<dbReference type="AlphaFoldDB" id="A0A2S8J8V6"/>
<feature type="transmembrane region" description="Helical" evidence="7">
    <location>
        <begin position="339"/>
        <end position="359"/>
    </location>
</feature>
<dbReference type="PROSITE" id="PS50850">
    <property type="entry name" value="MFS"/>
    <property type="match status" value="1"/>
</dbReference>
<dbReference type="Gene3D" id="1.20.1250.20">
    <property type="entry name" value="MFS general substrate transporter like domains"/>
    <property type="match status" value="2"/>
</dbReference>
<feature type="transmembrane region" description="Helical" evidence="7">
    <location>
        <begin position="61"/>
        <end position="83"/>
    </location>
</feature>
<evidence type="ECO:0000256" key="2">
    <source>
        <dbReference type="ARBA" id="ARBA00022448"/>
    </source>
</evidence>
<feature type="transmembrane region" description="Helical" evidence="7">
    <location>
        <begin position="248"/>
        <end position="272"/>
    </location>
</feature>
<feature type="transmembrane region" description="Helical" evidence="7">
    <location>
        <begin position="314"/>
        <end position="333"/>
    </location>
</feature>
<dbReference type="GO" id="GO:0005886">
    <property type="term" value="C:plasma membrane"/>
    <property type="evidence" value="ECO:0007669"/>
    <property type="project" value="UniProtKB-SubCell"/>
</dbReference>
<sequence>METKETPMTVPTSQARRQPRRVAAATFVGTAVEFYDFYIYGNAAALIFGKLFFPDLDTATATILSFATLATGWIGRPLGGLVAGHFGDRVGRKGMLVLSLVLMGISTTAVGFLPTAAMIGAAAPILLVLCRILQGLAAGAEYGGAVVMALEHSDTNHRARNASIPNAGVMFGLVLGTAVFYPITLLPQDQLMTWGWRIPFLISFIPVLIGLAIRMRVTESPEYLRVADAGKPQRPPVIDVLRSHWRQVLVVVGAHMAPNIWGYTMTVLILSYATTYAGYSRSSLLLAVTIGAVVETLTIPWFGSLADRYGQRPVYIAGLVGMAVWAFPFFLIVREGSVLLLTLGLVVALGVVHASVYGAQASYFAELFPTSVRYTGLSLGYQTAGALFGATLPALGLLMIAWNHEQPWYLTLYLVVAAAVSATVLVLARTVQRYSESTESVLNERRSDGLPMASQT</sequence>
<feature type="transmembrane region" description="Helical" evidence="7">
    <location>
        <begin position="21"/>
        <end position="41"/>
    </location>
</feature>
<feature type="transmembrane region" description="Helical" evidence="7">
    <location>
        <begin position="125"/>
        <end position="150"/>
    </location>
</feature>
<evidence type="ECO:0000256" key="3">
    <source>
        <dbReference type="ARBA" id="ARBA00022475"/>
    </source>
</evidence>
<dbReference type="Pfam" id="PF07690">
    <property type="entry name" value="MFS_1"/>
    <property type="match status" value="1"/>
</dbReference>
<reference evidence="10" key="1">
    <citation type="submission" date="2018-02" db="EMBL/GenBank/DDBJ databases">
        <title>Draft genome sequencing of Rhodococcus opacus KU647198.</title>
        <authorList>
            <person name="Zheng B.-X."/>
        </authorList>
    </citation>
    <scope>NUCLEOTIDE SEQUENCE [LARGE SCALE GENOMIC DNA]</scope>
    <source>
        <strain evidence="10">04-OD7</strain>
    </source>
</reference>
<gene>
    <name evidence="9" type="ORF">C5613_18805</name>
</gene>
<dbReference type="InterPro" id="IPR005828">
    <property type="entry name" value="MFS_sugar_transport-like"/>
</dbReference>
<comment type="subcellular location">
    <subcellularLocation>
        <location evidence="1">Cell membrane</location>
        <topology evidence="1">Multi-pass membrane protein</topology>
    </subcellularLocation>
</comment>
<feature type="transmembrane region" description="Helical" evidence="7">
    <location>
        <begin position="95"/>
        <end position="119"/>
    </location>
</feature>
<dbReference type="Pfam" id="PF00083">
    <property type="entry name" value="Sugar_tr"/>
    <property type="match status" value="1"/>
</dbReference>
<dbReference type="CDD" id="cd17369">
    <property type="entry name" value="MFS_ShiA_like"/>
    <property type="match status" value="1"/>
</dbReference>
<proteinExistence type="predicted"/>
<feature type="transmembrane region" description="Helical" evidence="7">
    <location>
        <begin position="194"/>
        <end position="213"/>
    </location>
</feature>
<feature type="domain" description="Major facilitator superfamily (MFS) profile" evidence="8">
    <location>
        <begin position="22"/>
        <end position="435"/>
    </location>
</feature>
<evidence type="ECO:0000256" key="5">
    <source>
        <dbReference type="ARBA" id="ARBA00022989"/>
    </source>
</evidence>
<keyword evidence="5 7" id="KW-1133">Transmembrane helix</keyword>
<comment type="caution">
    <text evidence="9">The sequence shown here is derived from an EMBL/GenBank/DDBJ whole genome shotgun (WGS) entry which is preliminary data.</text>
</comment>
<evidence type="ECO:0000256" key="7">
    <source>
        <dbReference type="SAM" id="Phobius"/>
    </source>
</evidence>
<feature type="transmembrane region" description="Helical" evidence="7">
    <location>
        <begin position="408"/>
        <end position="428"/>
    </location>
</feature>